<dbReference type="EMBL" id="PCRK01000186">
    <property type="protein sequence ID" value="PIP18615.1"/>
    <property type="molecule type" value="Genomic_DNA"/>
</dbReference>
<evidence type="ECO:0000256" key="2">
    <source>
        <dbReference type="ARBA" id="ARBA00023277"/>
    </source>
</evidence>
<comment type="similarity">
    <text evidence="1 3">Belongs to the glycosyl hydrolase 57 family.</text>
</comment>
<evidence type="ECO:0000259" key="4">
    <source>
        <dbReference type="Pfam" id="PF03065"/>
    </source>
</evidence>
<dbReference type="SUPFAM" id="SSF88713">
    <property type="entry name" value="Glycoside hydrolase/deacetylase"/>
    <property type="match status" value="1"/>
</dbReference>
<dbReference type="CDD" id="cd10796">
    <property type="entry name" value="GH57N_APU"/>
    <property type="match status" value="1"/>
</dbReference>
<dbReference type="AlphaFoldDB" id="A0A2G9YHB2"/>
<dbReference type="PANTHER" id="PTHR36306:SF1">
    <property type="entry name" value="ALPHA-AMYLASE-RELATED"/>
    <property type="match status" value="1"/>
</dbReference>
<name>A0A2G9YHB2_9BACT</name>
<reference evidence="5 6" key="1">
    <citation type="submission" date="2017-09" db="EMBL/GenBank/DDBJ databases">
        <title>Depth-based differentiation of microbial function through sediment-hosted aquifers and enrichment of novel symbionts in the deep terrestrial subsurface.</title>
        <authorList>
            <person name="Probst A.J."/>
            <person name="Ladd B."/>
            <person name="Jarett J.K."/>
            <person name="Geller-Mcgrath D.E."/>
            <person name="Sieber C.M."/>
            <person name="Emerson J.B."/>
            <person name="Anantharaman K."/>
            <person name="Thomas B.C."/>
            <person name="Malmstrom R."/>
            <person name="Stieglmeier M."/>
            <person name="Klingl A."/>
            <person name="Woyke T."/>
            <person name="Ryan C.M."/>
            <person name="Banfield J.F."/>
        </authorList>
    </citation>
    <scope>NUCLEOTIDE SEQUENCE [LARGE SCALE GENOMIC DNA]</scope>
    <source>
        <strain evidence="5">CG23_combo_of_CG06-09_8_20_14_all_41_10</strain>
    </source>
</reference>
<dbReference type="InterPro" id="IPR052046">
    <property type="entry name" value="GH57_Enzymes"/>
</dbReference>
<protein>
    <submittedName>
        <fullName evidence="5">Glycoside hydrolase</fullName>
    </submittedName>
</protein>
<dbReference type="Gene3D" id="3.20.110.10">
    <property type="entry name" value="Glycoside hydrolase 38, N terminal domain"/>
    <property type="match status" value="1"/>
</dbReference>
<dbReference type="InterPro" id="IPR027291">
    <property type="entry name" value="Glyco_hydro_38_N_sf"/>
</dbReference>
<comment type="caution">
    <text evidence="5">The sequence shown here is derived from an EMBL/GenBank/DDBJ whole genome shotgun (WGS) entry which is preliminary data.</text>
</comment>
<accession>A0A2G9YHB2</accession>
<dbReference type="Proteomes" id="UP000231292">
    <property type="component" value="Unassembled WGS sequence"/>
</dbReference>
<evidence type="ECO:0000313" key="5">
    <source>
        <dbReference type="EMBL" id="PIP18615.1"/>
    </source>
</evidence>
<dbReference type="InterPro" id="IPR004300">
    <property type="entry name" value="Glyco_hydro_57_N"/>
</dbReference>
<gene>
    <name evidence="5" type="ORF">COX41_07280</name>
</gene>
<dbReference type="InterPro" id="IPR011330">
    <property type="entry name" value="Glyco_hydro/deAcase_b/a-brl"/>
</dbReference>
<dbReference type="GO" id="GO:0016787">
    <property type="term" value="F:hydrolase activity"/>
    <property type="evidence" value="ECO:0007669"/>
    <property type="project" value="UniProtKB-KW"/>
</dbReference>
<dbReference type="Pfam" id="PF03065">
    <property type="entry name" value="Glyco_hydro_57"/>
    <property type="match status" value="1"/>
</dbReference>
<proteinExistence type="inferred from homology"/>
<keyword evidence="5" id="KW-0378">Hydrolase</keyword>
<evidence type="ECO:0000313" key="6">
    <source>
        <dbReference type="Proteomes" id="UP000231292"/>
    </source>
</evidence>
<dbReference type="PANTHER" id="PTHR36306">
    <property type="entry name" value="ALPHA-AMYLASE-RELATED-RELATED"/>
    <property type="match status" value="1"/>
</dbReference>
<evidence type="ECO:0000256" key="3">
    <source>
        <dbReference type="RuleBase" id="RU361196"/>
    </source>
</evidence>
<organism evidence="5 6">
    <name type="scientific">Candidatus Sherwoodlollariibacterium unditelluris</name>
    <dbReference type="NCBI Taxonomy" id="1974757"/>
    <lineage>
        <taxon>Bacteria</taxon>
        <taxon>Pseudomonadati</taxon>
        <taxon>Candidatus Omnitrophota</taxon>
        <taxon>Candidatus Sherwoodlollariibacterium</taxon>
    </lineage>
</organism>
<keyword evidence="2 3" id="KW-0119">Carbohydrate metabolism</keyword>
<feature type="domain" description="Glycoside hydrolase family 57 N-terminal" evidence="4">
    <location>
        <begin position="5"/>
        <end position="423"/>
    </location>
</feature>
<dbReference type="GO" id="GO:0005975">
    <property type="term" value="P:carbohydrate metabolic process"/>
    <property type="evidence" value="ECO:0007669"/>
    <property type="project" value="InterPro"/>
</dbReference>
<evidence type="ECO:0000256" key="1">
    <source>
        <dbReference type="ARBA" id="ARBA00006821"/>
    </source>
</evidence>
<sequence length="521" mass="61181">MLYLAFIFHMHQPYYKNLLTGESSLPWVRLHGVKDYLDMVEILEQYPQIHQTFNIVPSLIEQLEDYTNRTVKDTFLELSYKQSQDLTQEDKNFILKEFFSINKETVISLFPRYYELSLKRQKKSEFNTQDYLDLQVLFNLAWIDPSFRQKFKALRKIVAKGRFFTEKDKYAVLDTQLIILEEIIPGYKKAQERGQVEFSVTPYYHPILPLLCTTNSAKEGNLRSRLPEAEFKYPQDAKEQIDSAVKFYAEKFGVKPCGIWPSEESVSERVLPFITESGINWIVTDEVILFKSLKKKKRDTNLLYQPHLLNREEGALNVVFRDRNLSDLIGFVYYNWKAEKAVDDFMNHLEDINKAFSTKGGSAYGGKSENILVTIAMDGENAWEYYANDGHDFLGLLYQRLSESKTIKTTTVSEYLKNHPAKSKIKRLASGSWIYGNFNKWMDNPYKAKAWDWLLAARQELEQTNKLALKQMYILEGSDWFWWYGEDPDGAFDRLFRMHLTNLYTLLEKKPPEYLKSPLKA</sequence>